<reference evidence="1" key="1">
    <citation type="journal article" date="2019" name="bioRxiv">
        <title>The Genome of the Zebra Mussel, Dreissena polymorpha: A Resource for Invasive Species Research.</title>
        <authorList>
            <person name="McCartney M.A."/>
            <person name="Auch B."/>
            <person name="Kono T."/>
            <person name="Mallez S."/>
            <person name="Zhang Y."/>
            <person name="Obille A."/>
            <person name="Becker A."/>
            <person name="Abrahante J.E."/>
            <person name="Garbe J."/>
            <person name="Badalamenti J.P."/>
            <person name="Herman A."/>
            <person name="Mangelson H."/>
            <person name="Liachko I."/>
            <person name="Sullivan S."/>
            <person name="Sone E.D."/>
            <person name="Koren S."/>
            <person name="Silverstein K.A.T."/>
            <person name="Beckman K.B."/>
            <person name="Gohl D.M."/>
        </authorList>
    </citation>
    <scope>NUCLEOTIDE SEQUENCE</scope>
    <source>
        <strain evidence="1">Duluth1</strain>
        <tissue evidence="1">Whole animal</tissue>
    </source>
</reference>
<evidence type="ECO:0000313" key="1">
    <source>
        <dbReference type="EMBL" id="KAH3818091.1"/>
    </source>
</evidence>
<gene>
    <name evidence="1" type="ORF">DPMN_119687</name>
</gene>
<protein>
    <submittedName>
        <fullName evidence="1">Uncharacterized protein</fullName>
    </submittedName>
</protein>
<dbReference type="AlphaFoldDB" id="A0A9D4JMX0"/>
<dbReference type="Proteomes" id="UP000828390">
    <property type="component" value="Unassembled WGS sequence"/>
</dbReference>
<accession>A0A9D4JMX0</accession>
<sequence length="137" mass="14837">MAAPRGQAATTQRMSAALQPEQCAIPEGRLLLEETQGWAYHQGGSHEAESPGPRVHLWFLCPLGHSSNFSSKMLLVIAESGHSACSLPECAVSKQHQTEHPCSIYRHGEEGMDQGRAHTTAQTHVLQFRTGTCFSAG</sequence>
<dbReference type="EMBL" id="JAIWYP010000005">
    <property type="protein sequence ID" value="KAH3818091.1"/>
    <property type="molecule type" value="Genomic_DNA"/>
</dbReference>
<proteinExistence type="predicted"/>
<evidence type="ECO:0000313" key="2">
    <source>
        <dbReference type="Proteomes" id="UP000828390"/>
    </source>
</evidence>
<reference evidence="1" key="2">
    <citation type="submission" date="2020-11" db="EMBL/GenBank/DDBJ databases">
        <authorList>
            <person name="McCartney M.A."/>
            <person name="Auch B."/>
            <person name="Kono T."/>
            <person name="Mallez S."/>
            <person name="Becker A."/>
            <person name="Gohl D.M."/>
            <person name="Silverstein K.A.T."/>
            <person name="Koren S."/>
            <person name="Bechman K.B."/>
            <person name="Herman A."/>
            <person name="Abrahante J.E."/>
            <person name="Garbe J."/>
        </authorList>
    </citation>
    <scope>NUCLEOTIDE SEQUENCE</scope>
    <source>
        <strain evidence="1">Duluth1</strain>
        <tissue evidence="1">Whole animal</tissue>
    </source>
</reference>
<comment type="caution">
    <text evidence="1">The sequence shown here is derived from an EMBL/GenBank/DDBJ whole genome shotgun (WGS) entry which is preliminary data.</text>
</comment>
<organism evidence="1 2">
    <name type="scientific">Dreissena polymorpha</name>
    <name type="common">Zebra mussel</name>
    <name type="synonym">Mytilus polymorpha</name>
    <dbReference type="NCBI Taxonomy" id="45954"/>
    <lineage>
        <taxon>Eukaryota</taxon>
        <taxon>Metazoa</taxon>
        <taxon>Spiralia</taxon>
        <taxon>Lophotrochozoa</taxon>
        <taxon>Mollusca</taxon>
        <taxon>Bivalvia</taxon>
        <taxon>Autobranchia</taxon>
        <taxon>Heteroconchia</taxon>
        <taxon>Euheterodonta</taxon>
        <taxon>Imparidentia</taxon>
        <taxon>Neoheterodontei</taxon>
        <taxon>Myida</taxon>
        <taxon>Dreissenoidea</taxon>
        <taxon>Dreissenidae</taxon>
        <taxon>Dreissena</taxon>
    </lineage>
</organism>
<keyword evidence="2" id="KW-1185">Reference proteome</keyword>
<name>A0A9D4JMX0_DREPO</name>